<protein>
    <recommendedName>
        <fullName evidence="3">Methanogenesis marker 6 protein</fullName>
    </recommendedName>
</protein>
<gene>
    <name evidence="1" type="ORF">MSCUN_08810</name>
</gene>
<dbReference type="AlphaFoldDB" id="A0A2V2BQ74"/>
<dbReference type="Proteomes" id="UP000246004">
    <property type="component" value="Unassembled WGS sequence"/>
</dbReference>
<accession>A0A2V2BQ74</accession>
<comment type="caution">
    <text evidence="1">The sequence shown here is derived from an EMBL/GenBank/DDBJ whole genome shotgun (WGS) entry which is preliminary data.</text>
</comment>
<evidence type="ECO:0000313" key="1">
    <source>
        <dbReference type="EMBL" id="PWL08230.1"/>
    </source>
</evidence>
<sequence length="170" mass="19672">MSKKESSIDNQFCRIPMGNGKYRYSEELDKINRMIVLGPGCFISTKELVTELQMLELPINIRLTCYGAHINGEEEYVLEAVKKARELDPNHIFIKTRGFPVGDPRRCRAKRKGAREGFHQLQAEYQLLPHVSYALEHMKRVEVTRPKRVSVDEFKDVMNEVCPENSTNTE</sequence>
<organism evidence="1 2">
    <name type="scientific">Methanosphaera cuniculi</name>
    <dbReference type="NCBI Taxonomy" id="1077256"/>
    <lineage>
        <taxon>Archaea</taxon>
        <taxon>Methanobacteriati</taxon>
        <taxon>Methanobacteriota</taxon>
        <taxon>Methanomada group</taxon>
        <taxon>Methanobacteria</taxon>
        <taxon>Methanobacteriales</taxon>
        <taxon>Methanobacteriaceae</taxon>
        <taxon>Methanosphaera</taxon>
    </lineage>
</organism>
<evidence type="ECO:0000313" key="2">
    <source>
        <dbReference type="Proteomes" id="UP000246004"/>
    </source>
</evidence>
<dbReference type="Pfam" id="PF09875">
    <property type="entry name" value="DUF2102"/>
    <property type="match status" value="1"/>
</dbReference>
<dbReference type="InterPro" id="IPR012025">
    <property type="entry name" value="Methan_mark_6"/>
</dbReference>
<dbReference type="NCBIfam" id="TIGR03272">
    <property type="entry name" value="methan_mark_6"/>
    <property type="match status" value="1"/>
</dbReference>
<proteinExistence type="predicted"/>
<dbReference type="EMBL" id="LWMS01000022">
    <property type="protein sequence ID" value="PWL08230.1"/>
    <property type="molecule type" value="Genomic_DNA"/>
</dbReference>
<evidence type="ECO:0008006" key="3">
    <source>
        <dbReference type="Google" id="ProtNLM"/>
    </source>
</evidence>
<name>A0A2V2BQ74_9EURY</name>
<reference evidence="1 2" key="1">
    <citation type="submission" date="2016-04" db="EMBL/GenBank/DDBJ databases">
        <title>Genome sequence of Methanosphaera cuniculi DSM 4103.</title>
        <authorList>
            <person name="Poehlein A."/>
            <person name="Seedorf H."/>
            <person name="Daniel R."/>
        </authorList>
    </citation>
    <scope>NUCLEOTIDE SEQUENCE [LARGE SCALE GENOMIC DNA]</scope>
    <source>
        <strain evidence="1 2">DSM 4103</strain>
    </source>
</reference>